<keyword evidence="2" id="KW-1185">Reference proteome</keyword>
<gene>
    <name evidence="1" type="ORF">CYMTET_32862</name>
</gene>
<accession>A0AAE0KRI1</accession>
<organism evidence="1 2">
    <name type="scientific">Cymbomonas tetramitiformis</name>
    <dbReference type="NCBI Taxonomy" id="36881"/>
    <lineage>
        <taxon>Eukaryota</taxon>
        <taxon>Viridiplantae</taxon>
        <taxon>Chlorophyta</taxon>
        <taxon>Pyramimonadophyceae</taxon>
        <taxon>Pyramimonadales</taxon>
        <taxon>Pyramimonadaceae</taxon>
        <taxon>Cymbomonas</taxon>
    </lineage>
</organism>
<sequence length="294" mass="31894">MGGCSSQLETPVTDILTTKKVSPWGTLEGRFASPGHLLPSGAHMTLEGSREDLVHFGGLDTVIRFVEGGQLRTCVKKNYLEKGSTFSIYGGNPQGYCNGFSKPVAWTSEPNYEEGNWTLPTTCSWRIYASEPAVTEQLPVSEKEGKKGYLWGTIKRLDEKSGGCFFNYHFHLVAPDGVSCEAQSRYVVPFSDTPGAVPGAGRVKLTDGEDVIAMGPGEDAEFLATPVKNNVYVADGVDTVFILLLYFVHFGECERRRYFEQGSGTSVGVLGTDGIFNQSAVIQAVTEVMEDMAG</sequence>
<reference evidence="1 2" key="1">
    <citation type="journal article" date="2015" name="Genome Biol. Evol.">
        <title>Comparative Genomics of a Bacterivorous Green Alga Reveals Evolutionary Causalities and Consequences of Phago-Mixotrophic Mode of Nutrition.</title>
        <authorList>
            <person name="Burns J.A."/>
            <person name="Paasch A."/>
            <person name="Narechania A."/>
            <person name="Kim E."/>
        </authorList>
    </citation>
    <scope>NUCLEOTIDE SEQUENCE [LARGE SCALE GENOMIC DNA]</scope>
    <source>
        <strain evidence="1 2">PLY_AMNH</strain>
    </source>
</reference>
<comment type="caution">
    <text evidence="1">The sequence shown here is derived from an EMBL/GenBank/DDBJ whole genome shotgun (WGS) entry which is preliminary data.</text>
</comment>
<proteinExistence type="predicted"/>
<evidence type="ECO:0000313" key="2">
    <source>
        <dbReference type="Proteomes" id="UP001190700"/>
    </source>
</evidence>
<dbReference type="Proteomes" id="UP001190700">
    <property type="component" value="Unassembled WGS sequence"/>
</dbReference>
<evidence type="ECO:0000313" key="1">
    <source>
        <dbReference type="EMBL" id="KAK3258077.1"/>
    </source>
</evidence>
<dbReference type="AlphaFoldDB" id="A0AAE0KRI1"/>
<name>A0AAE0KRI1_9CHLO</name>
<protein>
    <submittedName>
        <fullName evidence="1">Uncharacterized protein</fullName>
    </submittedName>
</protein>
<dbReference type="EMBL" id="LGRX02019842">
    <property type="protein sequence ID" value="KAK3258077.1"/>
    <property type="molecule type" value="Genomic_DNA"/>
</dbReference>